<dbReference type="Proteomes" id="UP000505210">
    <property type="component" value="Chromosome"/>
</dbReference>
<dbReference type="AlphaFoldDB" id="A0A6M8B7E9"/>
<accession>A0A6M8B7E9</accession>
<organism evidence="1 2">
    <name type="scientific">Thermoleptolyngbya sichuanensis A183</name>
    <dbReference type="NCBI Taxonomy" id="2737172"/>
    <lineage>
        <taxon>Bacteria</taxon>
        <taxon>Bacillati</taxon>
        <taxon>Cyanobacteriota</taxon>
        <taxon>Cyanophyceae</taxon>
        <taxon>Oculatellales</taxon>
        <taxon>Oculatellaceae</taxon>
        <taxon>Thermoleptolyngbya</taxon>
        <taxon>Thermoleptolyngbya sichuanensis</taxon>
    </lineage>
</organism>
<sequence>MSSWAEPLSWLYVPRGRLLWIEVAWLWLVIPQALVMGREMESDRPLNSLCPLLFLPSAFCPIWH</sequence>
<dbReference type="KEGG" id="theu:HPC62_09465"/>
<dbReference type="RefSeq" id="WP_172355127.1">
    <property type="nucleotide sequence ID" value="NZ_CP053661.1"/>
</dbReference>
<dbReference type="EMBL" id="CP053661">
    <property type="protein sequence ID" value="QKD82378.1"/>
    <property type="molecule type" value="Genomic_DNA"/>
</dbReference>
<name>A0A6M8B7E9_9CYAN</name>
<evidence type="ECO:0000313" key="1">
    <source>
        <dbReference type="EMBL" id="QKD82378.1"/>
    </source>
</evidence>
<protein>
    <submittedName>
        <fullName evidence="1">Uncharacterized protein</fullName>
    </submittedName>
</protein>
<gene>
    <name evidence="1" type="ORF">HPC62_09465</name>
</gene>
<keyword evidence="2" id="KW-1185">Reference proteome</keyword>
<evidence type="ECO:0000313" key="2">
    <source>
        <dbReference type="Proteomes" id="UP000505210"/>
    </source>
</evidence>
<reference evidence="1 2" key="1">
    <citation type="submission" date="2020-05" db="EMBL/GenBank/DDBJ databases">
        <title>Complete genome sequence of of a novel Thermoleptolyngbya strain isolated from hot springs of Ganzi, Sichuan China.</title>
        <authorList>
            <person name="Tang J."/>
            <person name="Daroch M."/>
            <person name="Li L."/>
            <person name="Waleron K."/>
            <person name="Waleron M."/>
            <person name="Waleron M."/>
        </authorList>
    </citation>
    <scope>NUCLEOTIDE SEQUENCE [LARGE SCALE GENOMIC DNA]</scope>
    <source>
        <strain evidence="1 2">PKUAC-SCTA183</strain>
    </source>
</reference>
<proteinExistence type="predicted"/>